<keyword evidence="3" id="KW-1185">Reference proteome</keyword>
<name>A0A4Z2IM50_9TELE</name>
<evidence type="ECO:0000313" key="3">
    <source>
        <dbReference type="Proteomes" id="UP000314294"/>
    </source>
</evidence>
<dbReference type="EMBL" id="SRLO01000072">
    <property type="protein sequence ID" value="TNN78544.1"/>
    <property type="molecule type" value="Genomic_DNA"/>
</dbReference>
<protein>
    <submittedName>
        <fullName evidence="2">Uncharacterized protein</fullName>
    </submittedName>
</protein>
<evidence type="ECO:0000256" key="1">
    <source>
        <dbReference type="SAM" id="MobiDB-lite"/>
    </source>
</evidence>
<reference evidence="2 3" key="1">
    <citation type="submission" date="2019-03" db="EMBL/GenBank/DDBJ databases">
        <title>First draft genome of Liparis tanakae, snailfish: a comprehensive survey of snailfish specific genes.</title>
        <authorList>
            <person name="Kim W."/>
            <person name="Song I."/>
            <person name="Jeong J.-H."/>
            <person name="Kim D."/>
            <person name="Kim S."/>
            <person name="Ryu S."/>
            <person name="Song J.Y."/>
            <person name="Lee S.K."/>
        </authorList>
    </citation>
    <scope>NUCLEOTIDE SEQUENCE [LARGE SCALE GENOMIC DNA]</scope>
    <source>
        <tissue evidence="2">Muscle</tissue>
    </source>
</reference>
<gene>
    <name evidence="2" type="ORF">EYF80_011139</name>
</gene>
<dbReference type="AlphaFoldDB" id="A0A4Z2IM50"/>
<proteinExistence type="predicted"/>
<dbReference type="Proteomes" id="UP000314294">
    <property type="component" value="Unassembled WGS sequence"/>
</dbReference>
<accession>A0A4Z2IM50</accession>
<feature type="region of interest" description="Disordered" evidence="1">
    <location>
        <begin position="18"/>
        <end position="38"/>
    </location>
</feature>
<evidence type="ECO:0000313" key="2">
    <source>
        <dbReference type="EMBL" id="TNN78544.1"/>
    </source>
</evidence>
<feature type="compositionally biased region" description="Polar residues" evidence="1">
    <location>
        <begin position="28"/>
        <end position="38"/>
    </location>
</feature>
<organism evidence="2 3">
    <name type="scientific">Liparis tanakae</name>
    <name type="common">Tanaka's snailfish</name>
    <dbReference type="NCBI Taxonomy" id="230148"/>
    <lineage>
        <taxon>Eukaryota</taxon>
        <taxon>Metazoa</taxon>
        <taxon>Chordata</taxon>
        <taxon>Craniata</taxon>
        <taxon>Vertebrata</taxon>
        <taxon>Euteleostomi</taxon>
        <taxon>Actinopterygii</taxon>
        <taxon>Neopterygii</taxon>
        <taxon>Teleostei</taxon>
        <taxon>Neoteleostei</taxon>
        <taxon>Acanthomorphata</taxon>
        <taxon>Eupercaria</taxon>
        <taxon>Perciformes</taxon>
        <taxon>Cottioidei</taxon>
        <taxon>Cottales</taxon>
        <taxon>Liparidae</taxon>
        <taxon>Liparis</taxon>
    </lineage>
</organism>
<comment type="caution">
    <text evidence="2">The sequence shown here is derived from an EMBL/GenBank/DDBJ whole genome shotgun (WGS) entry which is preliminary data.</text>
</comment>
<sequence length="80" mass="9094">MLKLSLFKVELLNRFKPRTGCAKKDNPGSDQQSNSDCVPSTLRISCQSARQETASLWVVCRGQGVKPVRLKLRERRFLDT</sequence>